<dbReference type="Proteomes" id="UP001140087">
    <property type="component" value="Unassembled WGS sequence"/>
</dbReference>
<evidence type="ECO:0000313" key="1">
    <source>
        <dbReference type="EMBL" id="KAJ2789155.1"/>
    </source>
</evidence>
<reference evidence="1" key="1">
    <citation type="submission" date="2022-07" db="EMBL/GenBank/DDBJ databases">
        <title>Phylogenomic reconstructions and comparative analyses of Kickxellomycotina fungi.</title>
        <authorList>
            <person name="Reynolds N.K."/>
            <person name="Stajich J.E."/>
            <person name="Barry K."/>
            <person name="Grigoriev I.V."/>
            <person name="Crous P."/>
            <person name="Smith M.E."/>
        </authorList>
    </citation>
    <scope>NUCLEOTIDE SEQUENCE</scope>
    <source>
        <strain evidence="1">BCRC 34780</strain>
    </source>
</reference>
<proteinExistence type="predicted"/>
<name>A0ACC1KFR6_9FUNG</name>
<organism evidence="1 2">
    <name type="scientific">Coemansia helicoidea</name>
    <dbReference type="NCBI Taxonomy" id="1286919"/>
    <lineage>
        <taxon>Eukaryota</taxon>
        <taxon>Fungi</taxon>
        <taxon>Fungi incertae sedis</taxon>
        <taxon>Zoopagomycota</taxon>
        <taxon>Kickxellomycotina</taxon>
        <taxon>Kickxellomycetes</taxon>
        <taxon>Kickxellales</taxon>
        <taxon>Kickxellaceae</taxon>
        <taxon>Coemansia</taxon>
    </lineage>
</organism>
<protein>
    <submittedName>
        <fullName evidence="1">Uncharacterized protein</fullName>
    </submittedName>
</protein>
<accession>A0ACC1KFR6</accession>
<feature type="non-terminal residue" evidence="1">
    <location>
        <position position="201"/>
    </location>
</feature>
<gene>
    <name evidence="1" type="ORF">H4R21_006814</name>
</gene>
<keyword evidence="2" id="KW-1185">Reference proteome</keyword>
<evidence type="ECO:0000313" key="2">
    <source>
        <dbReference type="Proteomes" id="UP001140087"/>
    </source>
</evidence>
<comment type="caution">
    <text evidence="1">The sequence shown here is derived from an EMBL/GenBank/DDBJ whole genome shotgun (WGS) entry which is preliminary data.</text>
</comment>
<dbReference type="EMBL" id="JANBUN010003861">
    <property type="protein sequence ID" value="KAJ2789155.1"/>
    <property type="molecule type" value="Genomic_DNA"/>
</dbReference>
<sequence length="201" mass="21060">MVLATENGAAMATPQRKAPAPPAASSPILQADELSLNPRWSPHLKSPRPSSTIASRLKQQSILHAGGDGAQPLDGPAVAAVRADVAGALSSPLNKRARMLQTGSPESLPPLSPVVSSRRRTLRSDLAQEAAHPFSPTSSALRIRYPPSSPLSPTLRSTPCRGEPESPTLLRRLVKESPSLSLDEKLGSGIGASGRHGLEDE</sequence>